<reference evidence="8 9" key="1">
    <citation type="submission" date="2018-08" db="EMBL/GenBank/DDBJ databases">
        <title>Lysobacter soli KCTC 22011, whole genome shotgun sequence.</title>
        <authorList>
            <person name="Zhang X."/>
            <person name="Feng G."/>
            <person name="Zhu H."/>
        </authorList>
    </citation>
    <scope>NUCLEOTIDE SEQUENCE [LARGE SCALE GENOMIC DNA]</scope>
    <source>
        <strain evidence="8 9">KCTC 22011</strain>
    </source>
</reference>
<dbReference type="Pfam" id="PF04241">
    <property type="entry name" value="DUF423"/>
    <property type="match status" value="1"/>
</dbReference>
<evidence type="ECO:0000256" key="5">
    <source>
        <dbReference type="ARBA" id="ARBA00023136"/>
    </source>
</evidence>
<keyword evidence="5 6" id="KW-0472">Membrane</keyword>
<evidence type="ECO:0000256" key="7">
    <source>
        <dbReference type="SAM" id="SignalP"/>
    </source>
</evidence>
<evidence type="ECO:0000256" key="2">
    <source>
        <dbReference type="ARBA" id="ARBA00009694"/>
    </source>
</evidence>
<feature type="transmembrane region" description="Helical" evidence="6">
    <location>
        <begin position="77"/>
        <end position="97"/>
    </location>
</feature>
<organism evidence="8 9">
    <name type="scientific">Lysobacter soli</name>
    <dbReference type="NCBI Taxonomy" id="453783"/>
    <lineage>
        <taxon>Bacteria</taxon>
        <taxon>Pseudomonadati</taxon>
        <taxon>Pseudomonadota</taxon>
        <taxon>Gammaproteobacteria</taxon>
        <taxon>Lysobacterales</taxon>
        <taxon>Lysobacteraceae</taxon>
        <taxon>Lysobacter</taxon>
    </lineage>
</organism>
<dbReference type="Proteomes" id="UP000256829">
    <property type="component" value="Unassembled WGS sequence"/>
</dbReference>
<keyword evidence="3 6" id="KW-0812">Transmembrane</keyword>
<dbReference type="EMBL" id="QTJR01000008">
    <property type="protein sequence ID" value="RDY66550.1"/>
    <property type="molecule type" value="Genomic_DNA"/>
</dbReference>
<comment type="caution">
    <text evidence="8">The sequence shown here is derived from an EMBL/GenBank/DDBJ whole genome shotgun (WGS) entry which is preliminary data.</text>
</comment>
<accession>A0A3D8VAT8</accession>
<comment type="subcellular location">
    <subcellularLocation>
        <location evidence="1">Membrane</location>
        <topology evidence="1">Multi-pass membrane protein</topology>
    </subcellularLocation>
</comment>
<feature type="transmembrane region" description="Helical" evidence="6">
    <location>
        <begin position="48"/>
        <end position="65"/>
    </location>
</feature>
<sequence>MSLYPSTHHLPLPARLLAAAGALLAAAAVALSAYAAHAAQGEDVQRLHSAALFAFGHGIALAALVPRRPRMFRTLALVLLLLGTLVFSGSLAGAVLSGMTTRFAPIGGSMMILAWVLYAVDALRR</sequence>
<proteinExistence type="inferred from homology"/>
<feature type="chain" id="PRO_5017811405" evidence="7">
    <location>
        <begin position="39"/>
        <end position="125"/>
    </location>
</feature>
<dbReference type="RefSeq" id="WP_115842854.1">
    <property type="nucleotide sequence ID" value="NZ_CP183976.1"/>
</dbReference>
<evidence type="ECO:0000256" key="3">
    <source>
        <dbReference type="ARBA" id="ARBA00022692"/>
    </source>
</evidence>
<comment type="similarity">
    <text evidence="2">Belongs to the UPF0382 family.</text>
</comment>
<evidence type="ECO:0000313" key="9">
    <source>
        <dbReference type="Proteomes" id="UP000256829"/>
    </source>
</evidence>
<feature type="signal peptide" evidence="7">
    <location>
        <begin position="1"/>
        <end position="38"/>
    </location>
</feature>
<feature type="transmembrane region" description="Helical" evidence="6">
    <location>
        <begin position="103"/>
        <end position="120"/>
    </location>
</feature>
<evidence type="ECO:0000256" key="6">
    <source>
        <dbReference type="SAM" id="Phobius"/>
    </source>
</evidence>
<dbReference type="GO" id="GO:0005886">
    <property type="term" value="C:plasma membrane"/>
    <property type="evidence" value="ECO:0007669"/>
    <property type="project" value="TreeGrafter"/>
</dbReference>
<evidence type="ECO:0000256" key="4">
    <source>
        <dbReference type="ARBA" id="ARBA00022989"/>
    </source>
</evidence>
<dbReference type="PANTHER" id="PTHR43461">
    <property type="entry name" value="TRANSMEMBRANE PROTEIN 256"/>
    <property type="match status" value="1"/>
</dbReference>
<evidence type="ECO:0000313" key="8">
    <source>
        <dbReference type="EMBL" id="RDY66550.1"/>
    </source>
</evidence>
<dbReference type="PANTHER" id="PTHR43461:SF1">
    <property type="entry name" value="TRANSMEMBRANE PROTEIN 256"/>
    <property type="match status" value="1"/>
</dbReference>
<gene>
    <name evidence="8" type="ORF">DX912_12430</name>
</gene>
<keyword evidence="4 6" id="KW-1133">Transmembrane helix</keyword>
<name>A0A3D8VAT8_9GAMM</name>
<dbReference type="AlphaFoldDB" id="A0A3D8VAT8"/>
<protein>
    <submittedName>
        <fullName evidence="8">DUF423 domain-containing protein</fullName>
    </submittedName>
</protein>
<keyword evidence="7" id="KW-0732">Signal</keyword>
<dbReference type="InterPro" id="IPR006696">
    <property type="entry name" value="DUF423"/>
</dbReference>
<evidence type="ECO:0000256" key="1">
    <source>
        <dbReference type="ARBA" id="ARBA00004141"/>
    </source>
</evidence>
<keyword evidence="9" id="KW-1185">Reference proteome</keyword>